<reference evidence="2 3" key="1">
    <citation type="submission" date="2018-03" db="EMBL/GenBank/DDBJ databases">
        <title>Genomic Encyclopedia of Archaeal and Bacterial Type Strains, Phase II (KMG-II): from individual species to whole genera.</title>
        <authorList>
            <person name="Goeker M."/>
        </authorList>
    </citation>
    <scope>NUCLEOTIDE SEQUENCE [LARGE SCALE GENOMIC DNA]</scope>
    <source>
        <strain evidence="2 3">DSM 44720</strain>
    </source>
</reference>
<accession>A0A2T0SZY8</accession>
<evidence type="ECO:0000256" key="1">
    <source>
        <dbReference type="SAM" id="MobiDB-lite"/>
    </source>
</evidence>
<dbReference type="AlphaFoldDB" id="A0A2T0SZY8"/>
<feature type="compositionally biased region" description="Low complexity" evidence="1">
    <location>
        <begin position="519"/>
        <end position="533"/>
    </location>
</feature>
<dbReference type="EMBL" id="PVTF01000008">
    <property type="protein sequence ID" value="PRY38976.1"/>
    <property type="molecule type" value="Genomic_DNA"/>
</dbReference>
<dbReference type="OrthoDB" id="3320501at2"/>
<protein>
    <submittedName>
        <fullName evidence="2">Uncharacterized protein</fullName>
    </submittedName>
</protein>
<sequence length="895" mass="95108">MRLLTKHQDAGGDRDLIGHTIGNALVVRSKHVLRDEIRDLALGLAADPDHELVIVDLPVDSPFALWESAAKLLPRKRRGVRLVIGGRSRETTTLAGQWLSERLNRTVIAPDGTVMRGVGGSLFVDSGWGTGWVRFQPGKSPQPDGKRFPRPHWEEASPLVEIMPTSAGGVAEPLPGGVWLRPRGPETVLRQHRKRLIESLPSQPGVCVVVLGCPGALPISPHDVTRFWSWLPVEARARLRLVGFGPVKLSDDISYGQALADELHEKVICYTGLPTGSRIDPDVYTVRPDGALGWRAFAEEMTYHPARGGAARPPALLSYRDPVSGVEEVAPAVYRYAPNVVLEVVQSGLWVRPDQELPHAPAVRAALPDAARHLVLFEAGHGDVLRELAEDVLGRLEPATRYLSGLTRATSLVRQRIEVGGRAMAVFEPVAAAPPVIEAASEPVPVSTIGSPASSWSADTMGVRLESALPEAIQYRPAPWTGTGPRTAVPDATSAQSTSDGGSVIDVRSVSGPPAAEVSGEPAAPGEGSPGTSPSGGPGPAVAEPSATPTGTSFLEAAPPVAGITATEAPVVAGLATTAPEHGSAAERSAVMPAVPAPTAMSQPTPPTPSDQPVAASREAVVSVQPTPSSGAAALVPKRGVEEERAWLRRALSREYAAVANSVSRVLSEHPGFQGAIERSAGVLSDAVAIRLYLSGQGDGVDVSLRSGATGPHVPFARCVVSGLSRLPSHRGVSVFAASPTEREWDLYRSRKYFTDWGFVNALSAPCARQRQEHDVDVVLWSMTARRTKLLEPEQHPTPDRVLFVPGTSFKVLDLVEPEDGSRGRVLLRELAAGEVDESGRVDANRASLDELALNSLRRFVDSWADAKHEKRTPPAAASRFGPLPGLVRLGEEGR</sequence>
<keyword evidence="3" id="KW-1185">Reference proteome</keyword>
<comment type="caution">
    <text evidence="2">The sequence shown here is derived from an EMBL/GenBank/DDBJ whole genome shotgun (WGS) entry which is preliminary data.</text>
</comment>
<organism evidence="2 3">
    <name type="scientific">Umezawaea tangerina</name>
    <dbReference type="NCBI Taxonomy" id="84725"/>
    <lineage>
        <taxon>Bacteria</taxon>
        <taxon>Bacillati</taxon>
        <taxon>Actinomycetota</taxon>
        <taxon>Actinomycetes</taxon>
        <taxon>Pseudonocardiales</taxon>
        <taxon>Pseudonocardiaceae</taxon>
        <taxon>Umezawaea</taxon>
    </lineage>
</organism>
<feature type="region of interest" description="Disordered" evidence="1">
    <location>
        <begin position="476"/>
        <end position="555"/>
    </location>
</feature>
<gene>
    <name evidence="2" type="ORF">CLV43_108376</name>
</gene>
<evidence type="ECO:0000313" key="3">
    <source>
        <dbReference type="Proteomes" id="UP000239494"/>
    </source>
</evidence>
<dbReference type="Gene3D" id="3.90.176.10">
    <property type="entry name" value="Toxin ADP-ribosyltransferase, Chain A, domain 1"/>
    <property type="match status" value="1"/>
</dbReference>
<dbReference type="Proteomes" id="UP000239494">
    <property type="component" value="Unassembled WGS sequence"/>
</dbReference>
<feature type="region of interest" description="Disordered" evidence="1">
    <location>
        <begin position="597"/>
        <end position="636"/>
    </location>
</feature>
<dbReference type="RefSeq" id="WP_106190363.1">
    <property type="nucleotide sequence ID" value="NZ_PVTF01000008.1"/>
</dbReference>
<name>A0A2T0SZY8_9PSEU</name>
<proteinExistence type="predicted"/>
<evidence type="ECO:0000313" key="2">
    <source>
        <dbReference type="EMBL" id="PRY38976.1"/>
    </source>
</evidence>